<dbReference type="AlphaFoldDB" id="A0A5M3PMC8"/>
<gene>
    <name evidence="2" type="ORF">MS5N3_13200</name>
</gene>
<protein>
    <recommendedName>
        <fullName evidence="1">HTH luxR-type domain-containing protein</fullName>
    </recommendedName>
</protein>
<comment type="caution">
    <text evidence="2">The sequence shown here is derived from an EMBL/GenBank/DDBJ whole genome shotgun (WGS) entry which is preliminary data.</text>
</comment>
<dbReference type="GO" id="GO:0006355">
    <property type="term" value="P:regulation of DNA-templated transcription"/>
    <property type="evidence" value="ECO:0007669"/>
    <property type="project" value="InterPro"/>
</dbReference>
<name>A0A5M3PMC8_9GAMM</name>
<dbReference type="GO" id="GO:0003677">
    <property type="term" value="F:DNA binding"/>
    <property type="evidence" value="ECO:0007669"/>
    <property type="project" value="InterPro"/>
</dbReference>
<accession>A0A5M3PMC8</accession>
<evidence type="ECO:0000259" key="1">
    <source>
        <dbReference type="SMART" id="SM00421"/>
    </source>
</evidence>
<dbReference type="InterPro" id="IPR016032">
    <property type="entry name" value="Sig_transdc_resp-reg_C-effctor"/>
</dbReference>
<evidence type="ECO:0000313" key="2">
    <source>
        <dbReference type="EMBL" id="GBO83869.1"/>
    </source>
</evidence>
<dbReference type="EMBL" id="BGZH01000001">
    <property type="protein sequence ID" value="GBO83869.1"/>
    <property type="molecule type" value="Genomic_DNA"/>
</dbReference>
<dbReference type="Gene3D" id="1.10.10.10">
    <property type="entry name" value="Winged helix-like DNA-binding domain superfamily/Winged helix DNA-binding domain"/>
    <property type="match status" value="1"/>
</dbReference>
<dbReference type="Proteomes" id="UP000340077">
    <property type="component" value="Unassembled WGS sequence"/>
</dbReference>
<proteinExistence type="predicted"/>
<dbReference type="InterPro" id="IPR000792">
    <property type="entry name" value="Tscrpt_reg_LuxR_C"/>
</dbReference>
<dbReference type="RefSeq" id="WP_153633948.1">
    <property type="nucleotide sequence ID" value="NZ_BGZH01000001.1"/>
</dbReference>
<evidence type="ECO:0000313" key="3">
    <source>
        <dbReference type="Proteomes" id="UP000340077"/>
    </source>
</evidence>
<organism evidence="2 3">
    <name type="scientific">Marinobacter salsuginis</name>
    <dbReference type="NCBI Taxonomy" id="418719"/>
    <lineage>
        <taxon>Bacteria</taxon>
        <taxon>Pseudomonadati</taxon>
        <taxon>Pseudomonadota</taxon>
        <taxon>Gammaproteobacteria</taxon>
        <taxon>Pseudomonadales</taxon>
        <taxon>Marinobacteraceae</taxon>
        <taxon>Marinobacter</taxon>
    </lineage>
</organism>
<dbReference type="SUPFAM" id="SSF46894">
    <property type="entry name" value="C-terminal effector domain of the bipartite response regulators"/>
    <property type="match status" value="1"/>
</dbReference>
<reference evidence="2 3" key="1">
    <citation type="journal article" date="2019" name="J. Gen. Appl. Microbiol.">
        <title>Aerobic degradation of cis-dichloroethene by the marine bacterium Marinobacter salsuginis strain 5N-3.</title>
        <authorList>
            <person name="Inoue Y."/>
            <person name="Fukunaga Y."/>
            <person name="Katsumata H."/>
            <person name="Ohji S."/>
            <person name="Hosoyama A."/>
            <person name="Mori K."/>
            <person name="Ando K."/>
        </authorList>
    </citation>
    <scope>NUCLEOTIDE SEQUENCE [LARGE SCALE GENOMIC DNA]</scope>
    <source>
        <strain evidence="2 3">5N-3</strain>
    </source>
</reference>
<dbReference type="InterPro" id="IPR036388">
    <property type="entry name" value="WH-like_DNA-bd_sf"/>
</dbReference>
<sequence length="372" mass="41612">MKTTTLELQSEHSLIQSLYGALTDQEGFHGFLEKLVNLINGCAAQLLVVRKHPLQMDHLWYHGLSDEFLGWYLENNMIAQDVVTNQAIKQPPGLFQSALPLLPDFQPGEDYSKWENDQDMLDSAWLVVDSTPTHTFLLTIQRTVAQGPYQESELQSLNRLVPHIRQAVLLYRQLESHSKAASSLASVIEVLPDATFVLDSLATVLYSNKAARNLIQRERCLGIRHDRFSFAEKDLHSAFFRASAQVVRSSMGKENYSSETLFLKREGRTPLLFVLRPIESSELLAGGALVTVYDPENRVLPSAEHIAAYFNLTPAEAQVCEHLVAGIDPQGCADQLGRSVATVRSQLKQIFQKTGCSRQGELISRLLAALLR</sequence>
<keyword evidence="3" id="KW-1185">Reference proteome</keyword>
<dbReference type="SMART" id="SM00421">
    <property type="entry name" value="HTH_LUXR"/>
    <property type="match status" value="1"/>
</dbReference>
<feature type="domain" description="HTH luxR-type" evidence="1">
    <location>
        <begin position="309"/>
        <end position="366"/>
    </location>
</feature>